<dbReference type="EMBL" id="LT629795">
    <property type="protein sequence ID" value="SDU73155.1"/>
    <property type="molecule type" value="Genomic_DNA"/>
</dbReference>
<reference evidence="1 2" key="1">
    <citation type="submission" date="2016-10" db="EMBL/GenBank/DDBJ databases">
        <authorList>
            <person name="Varghese N."/>
            <person name="Submissions S."/>
        </authorList>
    </citation>
    <scope>NUCLEOTIDE SEQUENCE [LARGE SCALE GENOMIC DNA]</scope>
    <source>
        <strain evidence="1 2">BS3667</strain>
    </source>
</reference>
<organism evidence="1 2">
    <name type="scientific">Pseudomonas psychrophila</name>
    <dbReference type="NCBI Taxonomy" id="122355"/>
    <lineage>
        <taxon>Bacteria</taxon>
        <taxon>Pseudomonadati</taxon>
        <taxon>Pseudomonadota</taxon>
        <taxon>Gammaproteobacteria</taxon>
        <taxon>Pseudomonadales</taxon>
        <taxon>Pseudomonadaceae</taxon>
        <taxon>Pseudomonas</taxon>
    </lineage>
</organism>
<proteinExistence type="predicted"/>
<evidence type="ECO:0000313" key="2">
    <source>
        <dbReference type="Proteomes" id="UP000182058"/>
    </source>
</evidence>
<accession>A0ABY0W4V3</accession>
<keyword evidence="2" id="KW-1185">Reference proteome</keyword>
<evidence type="ECO:0000313" key="1">
    <source>
        <dbReference type="EMBL" id="SDU73155.1"/>
    </source>
</evidence>
<name>A0ABY0W4V3_9PSED</name>
<sequence length="55" mass="5851">MTVFDSCNLSHLTVKRHGGYSFKGGKRAIALENRGWAGEGGSGMVQPLVGQGQRC</sequence>
<protein>
    <submittedName>
        <fullName evidence="1">Uncharacterized protein</fullName>
    </submittedName>
</protein>
<gene>
    <name evidence="1" type="ORF">SAMN04490201_4434</name>
</gene>
<dbReference type="Proteomes" id="UP000182058">
    <property type="component" value="Chromosome I"/>
</dbReference>